<keyword evidence="3" id="KW-1185">Reference proteome</keyword>
<keyword evidence="1" id="KW-0175">Coiled coil</keyword>
<dbReference type="EMBL" id="QJKJ01004868">
    <property type="protein sequence ID" value="RDX92464.1"/>
    <property type="molecule type" value="Genomic_DNA"/>
</dbReference>
<protein>
    <submittedName>
        <fullName evidence="2">Uncharacterized protein</fullName>
    </submittedName>
</protein>
<accession>A0A371GPN0</accession>
<evidence type="ECO:0000313" key="3">
    <source>
        <dbReference type="Proteomes" id="UP000257109"/>
    </source>
</evidence>
<sequence>MPRHRYHTRSKTKDMEQAIEDLEQQNLKLRAEMGKMKKQINKMFELLTQSATLNAAAAT</sequence>
<organism evidence="2 3">
    <name type="scientific">Mucuna pruriens</name>
    <name type="common">Velvet bean</name>
    <name type="synonym">Dolichos pruriens</name>
    <dbReference type="NCBI Taxonomy" id="157652"/>
    <lineage>
        <taxon>Eukaryota</taxon>
        <taxon>Viridiplantae</taxon>
        <taxon>Streptophyta</taxon>
        <taxon>Embryophyta</taxon>
        <taxon>Tracheophyta</taxon>
        <taxon>Spermatophyta</taxon>
        <taxon>Magnoliopsida</taxon>
        <taxon>eudicotyledons</taxon>
        <taxon>Gunneridae</taxon>
        <taxon>Pentapetalae</taxon>
        <taxon>rosids</taxon>
        <taxon>fabids</taxon>
        <taxon>Fabales</taxon>
        <taxon>Fabaceae</taxon>
        <taxon>Papilionoideae</taxon>
        <taxon>50 kb inversion clade</taxon>
        <taxon>NPAAA clade</taxon>
        <taxon>indigoferoid/millettioid clade</taxon>
        <taxon>Phaseoleae</taxon>
        <taxon>Mucuna</taxon>
    </lineage>
</organism>
<evidence type="ECO:0000256" key="1">
    <source>
        <dbReference type="SAM" id="Coils"/>
    </source>
</evidence>
<dbReference type="Proteomes" id="UP000257109">
    <property type="component" value="Unassembled WGS sequence"/>
</dbReference>
<comment type="caution">
    <text evidence="2">The sequence shown here is derived from an EMBL/GenBank/DDBJ whole genome shotgun (WGS) entry which is preliminary data.</text>
</comment>
<feature type="non-terminal residue" evidence="2">
    <location>
        <position position="1"/>
    </location>
</feature>
<name>A0A371GPN0_MUCPR</name>
<gene>
    <name evidence="2" type="ORF">CR513_25400</name>
</gene>
<dbReference type="Gene3D" id="1.20.5.170">
    <property type="match status" value="1"/>
</dbReference>
<dbReference type="AlphaFoldDB" id="A0A371GPN0"/>
<proteinExistence type="predicted"/>
<reference evidence="2" key="1">
    <citation type="submission" date="2018-05" db="EMBL/GenBank/DDBJ databases">
        <title>Draft genome of Mucuna pruriens seed.</title>
        <authorList>
            <person name="Nnadi N.E."/>
            <person name="Vos R."/>
            <person name="Hasami M.H."/>
            <person name="Devisetty U.K."/>
            <person name="Aguiy J.C."/>
        </authorList>
    </citation>
    <scope>NUCLEOTIDE SEQUENCE [LARGE SCALE GENOMIC DNA]</scope>
    <source>
        <strain evidence="2">JCA_2017</strain>
    </source>
</reference>
<evidence type="ECO:0000313" key="2">
    <source>
        <dbReference type="EMBL" id="RDX92464.1"/>
    </source>
</evidence>
<feature type="coiled-coil region" evidence="1">
    <location>
        <begin position="12"/>
        <end position="39"/>
    </location>
</feature>